<organism evidence="2 3">
    <name type="scientific">Neisseria gonorrhoeae (strain ATCC 700825 / FA 1090)</name>
    <dbReference type="NCBI Taxonomy" id="242231"/>
    <lineage>
        <taxon>Bacteria</taxon>
        <taxon>Pseudomonadati</taxon>
        <taxon>Pseudomonadota</taxon>
        <taxon>Betaproteobacteria</taxon>
        <taxon>Neisseriales</taxon>
        <taxon>Neisseriaceae</taxon>
        <taxon>Neisseria</taxon>
    </lineage>
</organism>
<dbReference type="KEGG" id="ngo:NGO_07985"/>
<evidence type="ECO:0000313" key="3">
    <source>
        <dbReference type="Proteomes" id="UP000000535"/>
    </source>
</evidence>
<keyword evidence="3" id="KW-1185">Reference proteome</keyword>
<sequence>MPSEAVSGGISFGFAPPSDMLNLRPCRPSFATVSLFDLNGKTMSPPLPPMSGKLMAVLMAVLVALMPFSIDAYLPAIPEMAQPLNADIHRIE</sequence>
<name>A0A0H4IT43_NEIG1</name>
<feature type="transmembrane region" description="Helical" evidence="1">
    <location>
        <begin position="54"/>
        <end position="74"/>
    </location>
</feature>
<keyword evidence="1" id="KW-0812">Transmembrane</keyword>
<dbReference type="EMBL" id="AE004969">
    <property type="protein sequence ID" value="AKO63734.1"/>
    <property type="molecule type" value="Genomic_DNA"/>
</dbReference>
<dbReference type="Proteomes" id="UP000000535">
    <property type="component" value="Chromosome"/>
</dbReference>
<accession>A0A0H4IT43</accession>
<dbReference type="STRING" id="242231.NGO_07985"/>
<keyword evidence="1" id="KW-1133">Transmembrane helix</keyword>
<gene>
    <name evidence="2" type="ORF">NGO_07985</name>
</gene>
<dbReference type="Gene3D" id="1.20.1720.10">
    <property type="entry name" value="Multidrug resistance protein D"/>
    <property type="match status" value="1"/>
</dbReference>
<evidence type="ECO:0000256" key="1">
    <source>
        <dbReference type="SAM" id="Phobius"/>
    </source>
</evidence>
<evidence type="ECO:0000313" key="2">
    <source>
        <dbReference type="EMBL" id="AKO63734.1"/>
    </source>
</evidence>
<dbReference type="AlphaFoldDB" id="A0A0H4IT43"/>
<reference evidence="3" key="1">
    <citation type="submission" date="2003-03" db="EMBL/GenBank/DDBJ databases">
        <title>The complete genome sequence of Neisseria gonorrhoeae.</title>
        <authorList>
            <person name="Lewis L.A."/>
            <person name="Gillaspy A.F."/>
            <person name="McLaughlin R.E."/>
            <person name="Gipson M."/>
            <person name="Ducey T.F."/>
            <person name="Ownbey T."/>
            <person name="Hartman K."/>
            <person name="Nydick C."/>
            <person name="Carson M.B."/>
            <person name="Vaughn J."/>
            <person name="Thomson C."/>
            <person name="Song L."/>
            <person name="Lin S."/>
            <person name="Yuan X."/>
            <person name="Najar F."/>
            <person name="Zhan M."/>
            <person name="Ren Q."/>
            <person name="Zhu H."/>
            <person name="Qi S."/>
            <person name="Kenton S.M."/>
            <person name="Lai H."/>
            <person name="White J.D."/>
            <person name="Clifton S."/>
            <person name="Roe B.A."/>
            <person name="Dyer D.W."/>
        </authorList>
    </citation>
    <scope>NUCLEOTIDE SEQUENCE [LARGE SCALE GENOMIC DNA]</scope>
    <source>
        <strain evidence="3">ATCC 700825 / FA 1090</strain>
    </source>
</reference>
<proteinExistence type="predicted"/>
<keyword evidence="1" id="KW-0472">Membrane</keyword>
<protein>
    <submittedName>
        <fullName evidence="2">Membrane protein</fullName>
    </submittedName>
</protein>